<evidence type="ECO:0000256" key="8">
    <source>
        <dbReference type="ARBA" id="ARBA00022840"/>
    </source>
</evidence>
<evidence type="ECO:0000256" key="11">
    <source>
        <dbReference type="PIRSR" id="PIRSR001558-1"/>
    </source>
</evidence>
<feature type="binding site" evidence="13">
    <location>
        <begin position="467"/>
        <end position="468"/>
    </location>
    <ligand>
        <name>substrate</name>
    </ligand>
</feature>
<dbReference type="Gene3D" id="3.40.50.1760">
    <property type="entry name" value="Glutathione synthase, substrate-binding domain superfamily, eukaryotic"/>
    <property type="match status" value="1"/>
</dbReference>
<keyword evidence="7 10" id="KW-0547">Nucleotide-binding</keyword>
<dbReference type="InterPro" id="IPR016185">
    <property type="entry name" value="PreATP-grasp_dom_sf"/>
</dbReference>
<evidence type="ECO:0000256" key="3">
    <source>
        <dbReference type="ARBA" id="ARBA00011738"/>
    </source>
</evidence>
<comment type="pathway">
    <text evidence="1 10">Sulfur metabolism; glutathione biosynthesis; glutathione from L-cysteine and L-glutamate: step 2/2.</text>
</comment>
<dbReference type="SUPFAM" id="SSF56059">
    <property type="entry name" value="Glutathione synthetase ATP-binding domain-like"/>
    <property type="match status" value="1"/>
</dbReference>
<dbReference type="Proteomes" id="UP000789759">
    <property type="component" value="Unassembled WGS sequence"/>
</dbReference>
<evidence type="ECO:0000256" key="1">
    <source>
        <dbReference type="ARBA" id="ARBA00004965"/>
    </source>
</evidence>
<keyword evidence="9 10" id="KW-0460">Magnesium</keyword>
<dbReference type="GO" id="GO:0000287">
    <property type="term" value="F:magnesium ion binding"/>
    <property type="evidence" value="ECO:0007669"/>
    <property type="project" value="UniProtKB-UniRule"/>
</dbReference>
<dbReference type="GO" id="GO:0005829">
    <property type="term" value="C:cytosol"/>
    <property type="evidence" value="ECO:0007669"/>
    <property type="project" value="TreeGrafter"/>
</dbReference>
<protein>
    <recommendedName>
        <fullName evidence="10">Glutathione synthetase</fullName>
        <shortName evidence="10">GSH-S</shortName>
        <ecNumber evidence="10">6.3.2.3</ecNumber>
    </recommendedName>
</protein>
<dbReference type="Gene3D" id="3.30.470.20">
    <property type="entry name" value="ATP-grasp fold, B domain"/>
    <property type="match status" value="1"/>
</dbReference>
<dbReference type="GO" id="GO:0005524">
    <property type="term" value="F:ATP binding"/>
    <property type="evidence" value="ECO:0007669"/>
    <property type="project" value="UniProtKB-UniRule"/>
</dbReference>
<name>A0A9N9ESU1_9GLOM</name>
<feature type="binding site" evidence="11">
    <location>
        <position position="223"/>
    </location>
    <ligand>
        <name>substrate</name>
    </ligand>
</feature>
<feature type="binding site" evidence="11">
    <location>
        <position position="380"/>
    </location>
    <ligand>
        <name>ATP</name>
        <dbReference type="ChEBI" id="CHEBI:30616"/>
    </ligand>
</feature>
<dbReference type="PIRSF" id="PIRSF001558">
    <property type="entry name" value="GSHase"/>
    <property type="match status" value="1"/>
</dbReference>
<keyword evidence="4 10" id="KW-0436">Ligase</keyword>
<feature type="binding site" evidence="12">
    <location>
        <position position="144"/>
    </location>
    <ligand>
        <name>Mg(2+)</name>
        <dbReference type="ChEBI" id="CHEBI:18420"/>
    </ligand>
</feature>
<keyword evidence="16" id="KW-1185">Reference proteome</keyword>
<dbReference type="InterPro" id="IPR005615">
    <property type="entry name" value="Glutathione_synthase"/>
</dbReference>
<evidence type="ECO:0000259" key="14">
    <source>
        <dbReference type="Pfam" id="PF03199"/>
    </source>
</evidence>
<dbReference type="InterPro" id="IPR014042">
    <property type="entry name" value="Glutathione_synthase_a-hlx"/>
</dbReference>
<feature type="binding site" evidence="11">
    <location>
        <position position="311"/>
    </location>
    <ligand>
        <name>ATP</name>
        <dbReference type="ChEBI" id="CHEBI:30616"/>
    </ligand>
</feature>
<feature type="binding site" evidence="12">
    <location>
        <position position="142"/>
    </location>
    <ligand>
        <name>Mg(2+)</name>
        <dbReference type="ChEBI" id="CHEBI:18420"/>
    </ligand>
</feature>
<dbReference type="InterPro" id="IPR037013">
    <property type="entry name" value="GSH-S_sub-bd_sf"/>
</dbReference>
<dbReference type="Gene3D" id="1.10.1080.10">
    <property type="entry name" value="Glutathione Synthetase, Chain A, domain 3"/>
    <property type="match status" value="1"/>
</dbReference>
<feature type="binding site" evidence="11">
    <location>
        <position position="464"/>
    </location>
    <ligand>
        <name>ATP</name>
        <dbReference type="ChEBI" id="CHEBI:30616"/>
    </ligand>
</feature>
<dbReference type="Pfam" id="PF03917">
    <property type="entry name" value="GSH_synth_ATP"/>
    <property type="match status" value="1"/>
</dbReference>
<keyword evidence="6 10" id="KW-0479">Metal-binding</keyword>
<keyword evidence="8 10" id="KW-0067">ATP-binding</keyword>
<feature type="domain" description="Glutathione synthase substrate-binding" evidence="14">
    <location>
        <begin position="208"/>
        <end position="308"/>
    </location>
</feature>
<dbReference type="FunFam" id="3.40.50.1760:FF:000001">
    <property type="entry name" value="Glutathione synthetase"/>
    <property type="match status" value="1"/>
</dbReference>
<feature type="binding site" evidence="11">
    <location>
        <position position="428"/>
    </location>
    <ligand>
        <name>ATP</name>
        <dbReference type="ChEBI" id="CHEBI:30616"/>
    </ligand>
</feature>
<accession>A0A9N9ESU1</accession>
<evidence type="ECO:0000313" key="15">
    <source>
        <dbReference type="EMBL" id="CAG8688162.1"/>
    </source>
</evidence>
<dbReference type="GO" id="GO:0043295">
    <property type="term" value="F:glutathione binding"/>
    <property type="evidence" value="ECO:0007669"/>
    <property type="project" value="UniProtKB-UniRule"/>
</dbReference>
<dbReference type="InterPro" id="IPR014709">
    <property type="entry name" value="Glutathione_synthase_C_euk"/>
</dbReference>
<dbReference type="EMBL" id="CAJVQA010009648">
    <property type="protein sequence ID" value="CAG8688162.1"/>
    <property type="molecule type" value="Genomic_DNA"/>
</dbReference>
<feature type="binding site" evidence="11">
    <location>
        <begin position="369"/>
        <end position="378"/>
    </location>
    <ligand>
        <name>ATP</name>
        <dbReference type="ChEBI" id="CHEBI:30616"/>
    </ligand>
</feature>
<keyword evidence="5 10" id="KW-0317">Glutathione biosynthesis</keyword>
<evidence type="ECO:0000256" key="2">
    <source>
        <dbReference type="ARBA" id="ARBA00010385"/>
    </source>
</evidence>
<comment type="subunit">
    <text evidence="3">Homodimer.</text>
</comment>
<dbReference type="NCBIfam" id="TIGR01986">
    <property type="entry name" value="glut_syn_euk"/>
    <property type="match status" value="1"/>
</dbReference>
<evidence type="ECO:0000256" key="12">
    <source>
        <dbReference type="PIRSR" id="PIRSR001558-2"/>
    </source>
</evidence>
<dbReference type="Gene3D" id="3.30.1490.80">
    <property type="match status" value="1"/>
</dbReference>
<comment type="catalytic activity">
    <reaction evidence="10">
        <text>gamma-L-glutamyl-L-cysteine + glycine + ATP = glutathione + ADP + phosphate + H(+)</text>
        <dbReference type="Rhea" id="RHEA:13557"/>
        <dbReference type="ChEBI" id="CHEBI:15378"/>
        <dbReference type="ChEBI" id="CHEBI:30616"/>
        <dbReference type="ChEBI" id="CHEBI:43474"/>
        <dbReference type="ChEBI" id="CHEBI:57305"/>
        <dbReference type="ChEBI" id="CHEBI:57925"/>
        <dbReference type="ChEBI" id="CHEBI:58173"/>
        <dbReference type="ChEBI" id="CHEBI:456216"/>
        <dbReference type="EC" id="6.3.2.3"/>
    </reaction>
</comment>
<evidence type="ECO:0000256" key="4">
    <source>
        <dbReference type="ARBA" id="ARBA00022598"/>
    </source>
</evidence>
<sequence>MQNIGYLEISPTSLEFLKEQAIDWALSHGLIIRSNSNFSSTVVHAPISLFPSPFPKKEFELALELQPIFNLLFHKLSRDHELIEKVVGELINVDDFIQKLYNIYLTVRKEGITQQISLGLHRSDYILHMTPNSTDAHIQQVEFNTISSSFSSLSTLTSELHKYLLESTKYFDVSPALKIDALPTNEAMTNLPRGIAKAHQLYGSKNTAVLMVVQPAERNAFDQRWIEYILMNNYKIHLIRKTLFEIQRDGKLDKDTKTLIIDNKEICVVYFRSGYGPNDYPTEKEWDARLLIERSKAIKCPTVAYQLVGAKKIQQVLAIPGVLEKYISNPSDITKLRSCFTGLYPLDSSPEGEAAAKLALEHPERFVMKPQREGGGNNIYTKDIPQLLRRITPLERSSYILMDLIQPPMMKNIVIREGKVIQGEMISELGIYGVFIGSNNGDEDVVINEIGGHLLRTKGKETNEGGVATGYSVIDSPLLI</sequence>
<reference evidence="15" key="1">
    <citation type="submission" date="2021-06" db="EMBL/GenBank/DDBJ databases">
        <authorList>
            <person name="Kallberg Y."/>
            <person name="Tangrot J."/>
            <person name="Rosling A."/>
        </authorList>
    </citation>
    <scope>NUCLEOTIDE SEQUENCE</scope>
    <source>
        <strain evidence="15">FL966</strain>
    </source>
</reference>
<dbReference type="Gene3D" id="3.30.1490.50">
    <property type="match status" value="1"/>
</dbReference>
<comment type="similarity">
    <text evidence="2 10">Belongs to the eukaryotic GSH synthase family.</text>
</comment>
<dbReference type="SUPFAM" id="SSF52440">
    <property type="entry name" value="PreATP-grasp domain"/>
    <property type="match status" value="1"/>
</dbReference>
<evidence type="ECO:0000256" key="7">
    <source>
        <dbReference type="ARBA" id="ARBA00022741"/>
    </source>
</evidence>
<evidence type="ECO:0000256" key="6">
    <source>
        <dbReference type="ARBA" id="ARBA00022723"/>
    </source>
</evidence>
<evidence type="ECO:0000313" key="16">
    <source>
        <dbReference type="Proteomes" id="UP000789759"/>
    </source>
</evidence>
<feature type="binding site" evidence="12">
    <location>
        <position position="373"/>
    </location>
    <ligand>
        <name>Mg(2+)</name>
        <dbReference type="ChEBI" id="CHEBI:18420"/>
    </ligand>
</feature>
<dbReference type="FunFam" id="3.30.1490.50:FF:000002">
    <property type="entry name" value="Glutathione synthetase"/>
    <property type="match status" value="1"/>
</dbReference>
<gene>
    <name evidence="15" type="ORF">CPELLU_LOCUS11140</name>
</gene>
<comment type="caution">
    <text evidence="15">The sequence shown here is derived from an EMBL/GenBank/DDBJ whole genome shotgun (WGS) entry which is preliminary data.</text>
</comment>
<dbReference type="InterPro" id="IPR004887">
    <property type="entry name" value="GSH_synth_subst-bd"/>
</dbReference>
<dbReference type="PANTHER" id="PTHR11130:SF0">
    <property type="entry name" value="GLUTATHIONE SYNTHETASE"/>
    <property type="match status" value="1"/>
</dbReference>
<feature type="binding site" evidence="11">
    <location>
        <position position="456"/>
    </location>
    <ligand>
        <name>substrate</name>
    </ligand>
</feature>
<evidence type="ECO:0000256" key="13">
    <source>
        <dbReference type="PIRSR" id="PIRSR001558-3"/>
    </source>
</evidence>
<organism evidence="15 16">
    <name type="scientific">Cetraspora pellucida</name>
    <dbReference type="NCBI Taxonomy" id="1433469"/>
    <lineage>
        <taxon>Eukaryota</taxon>
        <taxon>Fungi</taxon>
        <taxon>Fungi incertae sedis</taxon>
        <taxon>Mucoromycota</taxon>
        <taxon>Glomeromycotina</taxon>
        <taxon>Glomeromycetes</taxon>
        <taxon>Diversisporales</taxon>
        <taxon>Gigasporaceae</taxon>
        <taxon>Cetraspora</taxon>
    </lineage>
</organism>
<proteinExistence type="inferred from homology"/>
<dbReference type="PANTHER" id="PTHR11130">
    <property type="entry name" value="GLUTATHIONE SYNTHETASE"/>
    <property type="match status" value="1"/>
</dbReference>
<feature type="binding site" evidence="13">
    <location>
        <begin position="217"/>
        <end position="219"/>
    </location>
    <ligand>
        <name>substrate</name>
    </ligand>
</feature>
<evidence type="ECO:0000256" key="10">
    <source>
        <dbReference type="PIRNR" id="PIRNR001558"/>
    </source>
</evidence>
<feature type="binding site" evidence="13">
    <location>
        <begin position="272"/>
        <end position="275"/>
    </location>
    <ligand>
        <name>substrate</name>
    </ligand>
</feature>
<feature type="binding site" evidence="13">
    <location>
        <begin position="146"/>
        <end position="149"/>
    </location>
    <ligand>
        <name>substrate</name>
    </ligand>
</feature>
<feature type="binding site" evidence="11">
    <location>
        <position position="458"/>
    </location>
    <ligand>
        <name>ATP</name>
        <dbReference type="ChEBI" id="CHEBI:30616"/>
    </ligand>
</feature>
<dbReference type="Pfam" id="PF03199">
    <property type="entry name" value="GSH_synthase"/>
    <property type="match status" value="1"/>
</dbReference>
<feature type="binding site" evidence="11">
    <location>
        <position position="142"/>
    </location>
    <ligand>
        <name>ATP</name>
        <dbReference type="ChEBI" id="CHEBI:30616"/>
    </ligand>
</feature>
<feature type="binding site" evidence="11">
    <location>
        <begin position="402"/>
        <end position="405"/>
    </location>
    <ligand>
        <name>ATP</name>
        <dbReference type="ChEBI" id="CHEBI:30616"/>
    </ligand>
</feature>
<dbReference type="OrthoDB" id="2020073at2759"/>
<evidence type="ECO:0000256" key="9">
    <source>
        <dbReference type="ARBA" id="ARBA00022842"/>
    </source>
</evidence>
<dbReference type="EC" id="6.3.2.3" evidence="10"/>
<dbReference type="InterPro" id="IPR014049">
    <property type="entry name" value="Glutathione_synthase_N_euk"/>
</dbReference>
<feature type="binding site" evidence="11">
    <location>
        <position position="122"/>
    </location>
    <ligand>
        <name>substrate</name>
    </ligand>
</feature>
<comment type="cofactor">
    <cofactor evidence="10 12">
        <name>Mg(2+)</name>
        <dbReference type="ChEBI" id="CHEBI:18420"/>
    </cofactor>
    <text evidence="10 12">Binds 1 Mg(2+) ion per subunit.</text>
</comment>
<dbReference type="AlphaFoldDB" id="A0A9N9ESU1"/>
<evidence type="ECO:0000256" key="5">
    <source>
        <dbReference type="ARBA" id="ARBA00022684"/>
    </source>
</evidence>
<dbReference type="GO" id="GO:0004363">
    <property type="term" value="F:glutathione synthase activity"/>
    <property type="evidence" value="ECO:0007669"/>
    <property type="project" value="UniProtKB-UniRule"/>
</dbReference>